<dbReference type="PANTHER" id="PTHR48111">
    <property type="entry name" value="REGULATOR OF RPOS"/>
    <property type="match status" value="1"/>
</dbReference>
<dbReference type="GO" id="GO:0032993">
    <property type="term" value="C:protein-DNA complex"/>
    <property type="evidence" value="ECO:0007669"/>
    <property type="project" value="TreeGrafter"/>
</dbReference>
<evidence type="ECO:0000256" key="6">
    <source>
        <dbReference type="PROSITE-ProRule" id="PRU00169"/>
    </source>
</evidence>
<evidence type="ECO:0000256" key="5">
    <source>
        <dbReference type="ARBA" id="ARBA00023163"/>
    </source>
</evidence>
<dbReference type="PROSITE" id="PS50110">
    <property type="entry name" value="RESPONSE_REGULATORY"/>
    <property type="match status" value="1"/>
</dbReference>
<dbReference type="Gene3D" id="3.40.50.2300">
    <property type="match status" value="1"/>
</dbReference>
<proteinExistence type="predicted"/>
<evidence type="ECO:0000256" key="1">
    <source>
        <dbReference type="ARBA" id="ARBA00022553"/>
    </source>
</evidence>
<comment type="caution">
    <text evidence="8">The sequence shown here is derived from an EMBL/GenBank/DDBJ whole genome shotgun (WGS) entry which is preliminary data.</text>
</comment>
<dbReference type="Proteomes" id="UP000309676">
    <property type="component" value="Unassembled WGS sequence"/>
</dbReference>
<reference evidence="8 9" key="1">
    <citation type="submission" date="2019-05" db="EMBL/GenBank/DDBJ databases">
        <authorList>
            <person name="Narsing Rao M.P."/>
            <person name="Li W.J."/>
        </authorList>
    </citation>
    <scope>NUCLEOTIDE SEQUENCE [LARGE SCALE GENOMIC DNA]</scope>
    <source>
        <strain evidence="8 9">SYSU_K30003</strain>
    </source>
</reference>
<dbReference type="CDD" id="cd17574">
    <property type="entry name" value="REC_OmpR"/>
    <property type="match status" value="1"/>
</dbReference>
<dbReference type="EMBL" id="VCIW01000004">
    <property type="protein sequence ID" value="TLS52669.1"/>
    <property type="molecule type" value="Genomic_DNA"/>
</dbReference>
<comment type="caution">
    <text evidence="6">Lacks conserved residue(s) required for the propagation of feature annotation.</text>
</comment>
<sequence>MTVMVQDSVHQFSRQLYRLTREGYAKNEACGVMLAACTNSNPRFLVQLQSYLAKHEPELSTECYYDEPSRVLGVVLEGRSLASTHYLSLVCKEFLEHHRLLDGHLLVAAFPEAGEPEESIVSQLVAAATQTRGRSREIRIFLEQPANRSASSILLADTEETSREFIKLRLELKGYEVYEARDGSEALEKFSMFAPDVVITELNLPVLDGYQLIGRIQEETDKDGKVIVLTDKQTTKDMNRAFEMGASDYVTKPFSISELEWRIRKLQFS</sequence>
<keyword evidence="3" id="KW-0805">Transcription regulation</keyword>
<dbReference type="InterPro" id="IPR011006">
    <property type="entry name" value="CheY-like_superfamily"/>
</dbReference>
<dbReference type="RefSeq" id="WP_138193660.1">
    <property type="nucleotide sequence ID" value="NZ_VCIW01000004.1"/>
</dbReference>
<dbReference type="SMART" id="SM00448">
    <property type="entry name" value="REC"/>
    <property type="match status" value="1"/>
</dbReference>
<dbReference type="OrthoDB" id="2690598at2"/>
<evidence type="ECO:0000259" key="7">
    <source>
        <dbReference type="PROSITE" id="PS50110"/>
    </source>
</evidence>
<evidence type="ECO:0000256" key="2">
    <source>
        <dbReference type="ARBA" id="ARBA00023012"/>
    </source>
</evidence>
<name>A0A5R9GC45_9BACL</name>
<keyword evidence="2" id="KW-0902">Two-component regulatory system</keyword>
<dbReference type="GO" id="GO:0000156">
    <property type="term" value="F:phosphorelay response regulator activity"/>
    <property type="evidence" value="ECO:0007669"/>
    <property type="project" value="TreeGrafter"/>
</dbReference>
<keyword evidence="4" id="KW-0238">DNA-binding</keyword>
<dbReference type="GO" id="GO:0000976">
    <property type="term" value="F:transcription cis-regulatory region binding"/>
    <property type="evidence" value="ECO:0007669"/>
    <property type="project" value="TreeGrafter"/>
</dbReference>
<keyword evidence="1" id="KW-0597">Phosphoprotein</keyword>
<evidence type="ECO:0000313" key="8">
    <source>
        <dbReference type="EMBL" id="TLS52669.1"/>
    </source>
</evidence>
<dbReference type="PANTHER" id="PTHR48111:SF1">
    <property type="entry name" value="TWO-COMPONENT RESPONSE REGULATOR ORR33"/>
    <property type="match status" value="1"/>
</dbReference>
<keyword evidence="9" id="KW-1185">Reference proteome</keyword>
<dbReference type="Pfam" id="PF00072">
    <property type="entry name" value="Response_reg"/>
    <property type="match status" value="1"/>
</dbReference>
<accession>A0A5R9GC45</accession>
<dbReference type="SUPFAM" id="SSF52172">
    <property type="entry name" value="CheY-like"/>
    <property type="match status" value="1"/>
</dbReference>
<evidence type="ECO:0000313" key="9">
    <source>
        <dbReference type="Proteomes" id="UP000309676"/>
    </source>
</evidence>
<dbReference type="GO" id="GO:0005829">
    <property type="term" value="C:cytosol"/>
    <property type="evidence" value="ECO:0007669"/>
    <property type="project" value="TreeGrafter"/>
</dbReference>
<dbReference type="InterPro" id="IPR039420">
    <property type="entry name" value="WalR-like"/>
</dbReference>
<evidence type="ECO:0000256" key="3">
    <source>
        <dbReference type="ARBA" id="ARBA00023015"/>
    </source>
</evidence>
<organism evidence="8 9">
    <name type="scientific">Paenibacillus antri</name>
    <dbReference type="NCBI Taxonomy" id="2582848"/>
    <lineage>
        <taxon>Bacteria</taxon>
        <taxon>Bacillati</taxon>
        <taxon>Bacillota</taxon>
        <taxon>Bacilli</taxon>
        <taxon>Bacillales</taxon>
        <taxon>Paenibacillaceae</taxon>
        <taxon>Paenibacillus</taxon>
    </lineage>
</organism>
<gene>
    <name evidence="8" type="ORF">FE782_08550</name>
</gene>
<dbReference type="GO" id="GO:0006355">
    <property type="term" value="P:regulation of DNA-templated transcription"/>
    <property type="evidence" value="ECO:0007669"/>
    <property type="project" value="TreeGrafter"/>
</dbReference>
<dbReference type="AlphaFoldDB" id="A0A5R9GC45"/>
<dbReference type="InterPro" id="IPR001789">
    <property type="entry name" value="Sig_transdc_resp-reg_receiver"/>
</dbReference>
<protein>
    <submittedName>
        <fullName evidence="8">Response regulator</fullName>
    </submittedName>
</protein>
<keyword evidence="5" id="KW-0804">Transcription</keyword>
<feature type="domain" description="Response regulatory" evidence="7">
    <location>
        <begin position="152"/>
        <end position="267"/>
    </location>
</feature>
<evidence type="ECO:0000256" key="4">
    <source>
        <dbReference type="ARBA" id="ARBA00023125"/>
    </source>
</evidence>